<dbReference type="AlphaFoldDB" id="A0A4S2KNT3"/>
<dbReference type="GO" id="GO:0016787">
    <property type="term" value="F:hydrolase activity"/>
    <property type="evidence" value="ECO:0007669"/>
    <property type="project" value="UniProtKB-KW"/>
</dbReference>
<keyword evidence="5" id="KW-1185">Reference proteome</keyword>
<proteinExistence type="inferred from homology"/>
<evidence type="ECO:0000256" key="1">
    <source>
        <dbReference type="ARBA" id="ARBA00008645"/>
    </source>
</evidence>
<sequence>MAEAEQQCTEIKLSVPWGHVAAKTYGSPTGKPVLLVHGHQDNLGSFTRLMKYLPKELFYYVCIDLPGHGWSSPFPSWMMIDITVYTHGLYFILEALQWKKFIYIGHSLGTQIAFMFSIFQPNRIRKLISLDGLLMGHLKEDYVLHFYITSTLVVKTYHKTEKPRSYTKTEILHALKTMRMSPLNSEAADALFERAVTKVNGNGKYIYNRDLRLRHQPLLFMNMEECQKFNNKLSVPIYLFLPSHGVLRKHEEELKLVLETIKTKTMLEIINIDGNHDVHNNNPENIAPFVCEILNSDNFSKL</sequence>
<dbReference type="Pfam" id="PF00561">
    <property type="entry name" value="Abhydrolase_1"/>
    <property type="match status" value="1"/>
</dbReference>
<name>A0A4S2KNT3_9HYME</name>
<feature type="domain" description="AB hydrolase-1" evidence="3">
    <location>
        <begin position="31"/>
        <end position="132"/>
    </location>
</feature>
<dbReference type="PANTHER" id="PTHR43798">
    <property type="entry name" value="MONOACYLGLYCEROL LIPASE"/>
    <property type="match status" value="1"/>
</dbReference>
<evidence type="ECO:0000313" key="5">
    <source>
        <dbReference type="Proteomes" id="UP000310200"/>
    </source>
</evidence>
<comment type="caution">
    <text evidence="4">The sequence shown here is derived from an EMBL/GenBank/DDBJ whole genome shotgun (WGS) entry which is preliminary data.</text>
</comment>
<organism evidence="4 5">
    <name type="scientific">Temnothorax longispinosus</name>
    <dbReference type="NCBI Taxonomy" id="300112"/>
    <lineage>
        <taxon>Eukaryota</taxon>
        <taxon>Metazoa</taxon>
        <taxon>Ecdysozoa</taxon>
        <taxon>Arthropoda</taxon>
        <taxon>Hexapoda</taxon>
        <taxon>Insecta</taxon>
        <taxon>Pterygota</taxon>
        <taxon>Neoptera</taxon>
        <taxon>Endopterygota</taxon>
        <taxon>Hymenoptera</taxon>
        <taxon>Apocrita</taxon>
        <taxon>Aculeata</taxon>
        <taxon>Formicoidea</taxon>
        <taxon>Formicidae</taxon>
        <taxon>Myrmicinae</taxon>
        <taxon>Temnothorax</taxon>
    </lineage>
</organism>
<reference evidence="4 5" key="1">
    <citation type="journal article" date="2019" name="Philos. Trans. R. Soc. Lond., B, Biol. Sci.">
        <title>Ant behaviour and brain gene expression of defending hosts depend on the ecological success of the intruding social parasite.</title>
        <authorList>
            <person name="Kaur R."/>
            <person name="Stoldt M."/>
            <person name="Jongepier E."/>
            <person name="Feldmeyer B."/>
            <person name="Menzel F."/>
            <person name="Bornberg-Bauer E."/>
            <person name="Foitzik S."/>
        </authorList>
    </citation>
    <scope>NUCLEOTIDE SEQUENCE [LARGE SCALE GENOMIC DNA]</scope>
    <source>
        <tissue evidence="4">Whole body</tissue>
    </source>
</reference>
<accession>A0A4S2KNT3</accession>
<evidence type="ECO:0000313" key="4">
    <source>
        <dbReference type="EMBL" id="TGZ51036.1"/>
    </source>
</evidence>
<dbReference type="PANTHER" id="PTHR43798:SF14">
    <property type="entry name" value="SERINE HYDROLASE-LIKE PROTEIN DDB_G0286239"/>
    <property type="match status" value="1"/>
</dbReference>
<comment type="similarity">
    <text evidence="1">Belongs to the AB hydrolase superfamily.</text>
</comment>
<dbReference type="GO" id="GO:0016020">
    <property type="term" value="C:membrane"/>
    <property type="evidence" value="ECO:0007669"/>
    <property type="project" value="TreeGrafter"/>
</dbReference>
<dbReference type="InterPro" id="IPR050266">
    <property type="entry name" value="AB_hydrolase_sf"/>
</dbReference>
<dbReference type="STRING" id="300112.A0A4S2KNT3"/>
<dbReference type="InterPro" id="IPR029058">
    <property type="entry name" value="AB_hydrolase_fold"/>
</dbReference>
<dbReference type="Proteomes" id="UP000310200">
    <property type="component" value="Unassembled WGS sequence"/>
</dbReference>
<dbReference type="EMBL" id="QBLH01001803">
    <property type="protein sequence ID" value="TGZ51036.1"/>
    <property type="molecule type" value="Genomic_DNA"/>
</dbReference>
<dbReference type="SUPFAM" id="SSF53474">
    <property type="entry name" value="alpha/beta-Hydrolases"/>
    <property type="match status" value="1"/>
</dbReference>
<protein>
    <submittedName>
        <fullName evidence="4">Serine hydrolase-like protein</fullName>
    </submittedName>
</protein>
<gene>
    <name evidence="4" type="ORF">DBV15_00701</name>
</gene>
<evidence type="ECO:0000256" key="2">
    <source>
        <dbReference type="ARBA" id="ARBA00022801"/>
    </source>
</evidence>
<keyword evidence="2 4" id="KW-0378">Hydrolase</keyword>
<dbReference type="InterPro" id="IPR000073">
    <property type="entry name" value="AB_hydrolase_1"/>
</dbReference>
<dbReference type="Gene3D" id="3.40.50.1820">
    <property type="entry name" value="alpha/beta hydrolase"/>
    <property type="match status" value="1"/>
</dbReference>
<evidence type="ECO:0000259" key="3">
    <source>
        <dbReference type="Pfam" id="PF00561"/>
    </source>
</evidence>